<comment type="catalytic activity">
    <reaction evidence="5">
        <text>pseudouridine(1915) in 23S rRNA + S-adenosyl-L-methionine = N(3)-methylpseudouridine(1915) in 23S rRNA + S-adenosyl-L-homocysteine + H(+)</text>
        <dbReference type="Rhea" id="RHEA:42752"/>
        <dbReference type="Rhea" id="RHEA-COMP:10221"/>
        <dbReference type="Rhea" id="RHEA-COMP:10222"/>
        <dbReference type="ChEBI" id="CHEBI:15378"/>
        <dbReference type="ChEBI" id="CHEBI:57856"/>
        <dbReference type="ChEBI" id="CHEBI:59789"/>
        <dbReference type="ChEBI" id="CHEBI:65314"/>
        <dbReference type="ChEBI" id="CHEBI:74486"/>
        <dbReference type="EC" id="2.1.1.177"/>
    </reaction>
</comment>
<dbReference type="NCBIfam" id="NF000990">
    <property type="entry name" value="PRK00103.2-4"/>
    <property type="match status" value="1"/>
</dbReference>
<evidence type="ECO:0000313" key="7">
    <source>
        <dbReference type="Proteomes" id="UP000029221"/>
    </source>
</evidence>
<dbReference type="Gene3D" id="3.40.1280.10">
    <property type="match status" value="1"/>
</dbReference>
<evidence type="ECO:0000256" key="1">
    <source>
        <dbReference type="ARBA" id="ARBA00022603"/>
    </source>
</evidence>
<reference evidence="6" key="1">
    <citation type="journal article" date="2014" name="Genome Announc.">
        <title>Draft Genome Sequences of Marine Flavobacterium Nonlabens Strains NR17, NR24, NR27, NR32, NR33, and Ara13.</title>
        <authorList>
            <person name="Nakanishi M."/>
            <person name="Meirelles P."/>
            <person name="Suzuki R."/>
            <person name="Takatani N."/>
            <person name="Mino S."/>
            <person name="Suda W."/>
            <person name="Oshima K."/>
            <person name="Hattori M."/>
            <person name="Ohkuma M."/>
            <person name="Hosokawa M."/>
            <person name="Miyashita K."/>
            <person name="Thompson F.L."/>
            <person name="Niwa A."/>
            <person name="Sawabe T."/>
            <person name="Sawabe T."/>
        </authorList>
    </citation>
    <scope>NUCLEOTIDE SEQUENCE [LARGE SCALE GENOMIC DNA]</scope>
    <source>
        <strain evidence="6">JCM 19294</strain>
    </source>
</reference>
<evidence type="ECO:0000256" key="3">
    <source>
        <dbReference type="ARBA" id="ARBA00022691"/>
    </source>
</evidence>
<keyword evidence="7" id="KW-1185">Reference proteome</keyword>
<dbReference type="GO" id="GO:0005737">
    <property type="term" value="C:cytoplasm"/>
    <property type="evidence" value="ECO:0007669"/>
    <property type="project" value="UniProtKB-SubCell"/>
</dbReference>
<dbReference type="InterPro" id="IPR029026">
    <property type="entry name" value="tRNA_m1G_MTases_N"/>
</dbReference>
<dbReference type="STRING" id="319236.BST91_05120"/>
<comment type="caution">
    <text evidence="6">The sequence shown here is derived from an EMBL/GenBank/DDBJ whole genome shotgun (WGS) entry which is preliminary data.</text>
</comment>
<comment type="subcellular location">
    <subcellularLocation>
        <location evidence="5">Cytoplasm</location>
    </subcellularLocation>
</comment>
<protein>
    <recommendedName>
        <fullName evidence="5">Ribosomal RNA large subunit methyltransferase H</fullName>
        <ecNumber evidence="5">2.1.1.177</ecNumber>
    </recommendedName>
    <alternativeName>
        <fullName evidence="5">23S rRNA (pseudouridine1915-N3)-methyltransferase</fullName>
    </alternativeName>
    <alternativeName>
        <fullName evidence="5">23S rRNA m3Psi1915 methyltransferase</fullName>
    </alternativeName>
    <alternativeName>
        <fullName evidence="5">rRNA (pseudouridine-N3-)-methyltransferase RlmH</fullName>
    </alternativeName>
</protein>
<sequence>MKITLLAVGKTDDNRIADLIDVYQKRLQHYVNFEMEVIPDLKNTKNMSIEHQKNEEGKLILNKIDKSDFVTLLDEKGKSYSSIQFAQLINKRSVSGLKRLIFVIGGPYGFSQEVYERGQSKLSLSAMTFSHQMVRLFAVEQIYRAFTILRNEPYHHE</sequence>
<dbReference type="EC" id="2.1.1.177" evidence="5"/>
<keyword evidence="2 5" id="KW-0808">Transferase</keyword>
<dbReference type="PIRSF" id="PIRSF004505">
    <property type="entry name" value="MT_bac"/>
    <property type="match status" value="1"/>
</dbReference>
<accession>A0A090Q569</accession>
<keyword evidence="1 5" id="KW-0489">Methyltransferase</keyword>
<comment type="subunit">
    <text evidence="5">Homodimer.</text>
</comment>
<dbReference type="EMBL" id="BBML01000009">
    <property type="protein sequence ID" value="GAK98140.1"/>
    <property type="molecule type" value="Genomic_DNA"/>
</dbReference>
<evidence type="ECO:0000256" key="2">
    <source>
        <dbReference type="ARBA" id="ARBA00022679"/>
    </source>
</evidence>
<dbReference type="Pfam" id="PF02590">
    <property type="entry name" value="SPOUT_MTase"/>
    <property type="match status" value="1"/>
</dbReference>
<keyword evidence="3 5" id="KW-0949">S-adenosyl-L-methionine</keyword>
<name>A0A090Q569_9FLAO</name>
<feature type="binding site" evidence="5">
    <location>
        <position position="105"/>
    </location>
    <ligand>
        <name>S-adenosyl-L-methionine</name>
        <dbReference type="ChEBI" id="CHEBI:59789"/>
    </ligand>
</feature>
<dbReference type="SUPFAM" id="SSF75217">
    <property type="entry name" value="alpha/beta knot"/>
    <property type="match status" value="1"/>
</dbReference>
<dbReference type="CDD" id="cd18081">
    <property type="entry name" value="RlmH-like"/>
    <property type="match status" value="1"/>
</dbReference>
<comment type="function">
    <text evidence="5">Specifically methylates the pseudouridine at position 1915 (m3Psi1915) in 23S rRNA.</text>
</comment>
<proteinExistence type="inferred from homology"/>
<comment type="similarity">
    <text evidence="4 5">Belongs to the RNA methyltransferase RlmH family.</text>
</comment>
<gene>
    <name evidence="5" type="primary">rlmH</name>
    <name evidence="6" type="ORF">JCM19294_773</name>
</gene>
<organism evidence="6 7">
    <name type="scientific">Nonlabens tegetincola</name>
    <dbReference type="NCBI Taxonomy" id="323273"/>
    <lineage>
        <taxon>Bacteria</taxon>
        <taxon>Pseudomonadati</taxon>
        <taxon>Bacteroidota</taxon>
        <taxon>Flavobacteriia</taxon>
        <taxon>Flavobacteriales</taxon>
        <taxon>Flavobacteriaceae</taxon>
        <taxon>Nonlabens</taxon>
    </lineage>
</organism>
<dbReference type="PANTHER" id="PTHR33603">
    <property type="entry name" value="METHYLTRANSFERASE"/>
    <property type="match status" value="1"/>
</dbReference>
<dbReference type="eggNOG" id="COG1576">
    <property type="taxonomic scope" value="Bacteria"/>
</dbReference>
<dbReference type="InterPro" id="IPR003742">
    <property type="entry name" value="RlmH-like"/>
</dbReference>
<dbReference type="PANTHER" id="PTHR33603:SF1">
    <property type="entry name" value="RIBOSOMAL RNA LARGE SUBUNIT METHYLTRANSFERASE H"/>
    <property type="match status" value="1"/>
</dbReference>
<dbReference type="GO" id="GO:0070038">
    <property type="term" value="F:rRNA (pseudouridine-N3-)-methyltransferase activity"/>
    <property type="evidence" value="ECO:0007669"/>
    <property type="project" value="UniProtKB-UniRule"/>
</dbReference>
<evidence type="ECO:0000256" key="4">
    <source>
        <dbReference type="ARBA" id="ARBA00038303"/>
    </source>
</evidence>
<evidence type="ECO:0000256" key="5">
    <source>
        <dbReference type="HAMAP-Rule" id="MF_00658"/>
    </source>
</evidence>
<dbReference type="InterPro" id="IPR029028">
    <property type="entry name" value="Alpha/beta_knot_MTases"/>
</dbReference>
<feature type="binding site" evidence="5">
    <location>
        <begin position="124"/>
        <end position="129"/>
    </location>
    <ligand>
        <name>S-adenosyl-L-methionine</name>
        <dbReference type="ChEBI" id="CHEBI:59789"/>
    </ligand>
</feature>
<evidence type="ECO:0000313" key="6">
    <source>
        <dbReference type="EMBL" id="GAK98140.1"/>
    </source>
</evidence>
<dbReference type="AlphaFoldDB" id="A0A090Q569"/>
<dbReference type="Proteomes" id="UP000029221">
    <property type="component" value="Unassembled WGS sequence"/>
</dbReference>
<keyword evidence="5" id="KW-0963">Cytoplasm</keyword>
<dbReference type="RefSeq" id="WP_042280195.1">
    <property type="nucleotide sequence ID" value="NZ_BBML01000009.1"/>
</dbReference>
<dbReference type="HAMAP" id="MF_00658">
    <property type="entry name" value="23SrRNA_methyltr_H"/>
    <property type="match status" value="1"/>
</dbReference>
<keyword evidence="5" id="KW-0698">rRNA processing</keyword>
<feature type="binding site" evidence="5">
    <location>
        <position position="73"/>
    </location>
    <ligand>
        <name>S-adenosyl-L-methionine</name>
        <dbReference type="ChEBI" id="CHEBI:59789"/>
    </ligand>
</feature>